<feature type="domain" description="NAD(P)-binding" evidence="1">
    <location>
        <begin position="6"/>
        <end position="185"/>
    </location>
</feature>
<dbReference type="AlphaFoldDB" id="I3ZCZ9"/>
<accession>I3ZCZ9</accession>
<name>I3ZCZ9_TERRK</name>
<evidence type="ECO:0000259" key="1">
    <source>
        <dbReference type="Pfam" id="PF13460"/>
    </source>
</evidence>
<dbReference type="PANTHER" id="PTHR47129">
    <property type="entry name" value="QUINONE OXIDOREDUCTASE 2"/>
    <property type="match status" value="1"/>
</dbReference>
<dbReference type="eggNOG" id="COG0702">
    <property type="taxonomic scope" value="Bacteria"/>
</dbReference>
<keyword evidence="3" id="KW-1185">Reference proteome</keyword>
<dbReference type="Pfam" id="PF13460">
    <property type="entry name" value="NAD_binding_10"/>
    <property type="match status" value="1"/>
</dbReference>
<proteinExistence type="predicted"/>
<dbReference type="Gene3D" id="3.40.50.720">
    <property type="entry name" value="NAD(P)-binding Rossmann-like Domain"/>
    <property type="match status" value="1"/>
</dbReference>
<reference evidence="2 3" key="1">
    <citation type="submission" date="2012-06" db="EMBL/GenBank/DDBJ databases">
        <title>Complete genome of Terriglobus roseus DSM 18391.</title>
        <authorList>
            <consortium name="US DOE Joint Genome Institute (JGI-PGF)"/>
            <person name="Lucas S."/>
            <person name="Copeland A."/>
            <person name="Lapidus A."/>
            <person name="Glavina del Rio T."/>
            <person name="Dalin E."/>
            <person name="Tice H."/>
            <person name="Bruce D."/>
            <person name="Goodwin L."/>
            <person name="Pitluck S."/>
            <person name="Peters L."/>
            <person name="Mikhailova N."/>
            <person name="Munk A.C.C."/>
            <person name="Kyrpides N."/>
            <person name="Mavromatis K."/>
            <person name="Ivanova N."/>
            <person name="Brettin T."/>
            <person name="Detter J.C."/>
            <person name="Han C."/>
            <person name="Larimer F."/>
            <person name="Land M."/>
            <person name="Hauser L."/>
            <person name="Markowitz V."/>
            <person name="Cheng J.-F."/>
            <person name="Hugenholtz P."/>
            <person name="Woyke T."/>
            <person name="Wu D."/>
            <person name="Brambilla E."/>
            <person name="Klenk H.-P."/>
            <person name="Eisen J.A."/>
        </authorList>
    </citation>
    <scope>NUCLEOTIDE SEQUENCE [LARGE SCALE GENOMIC DNA]</scope>
    <source>
        <strain evidence="3">DSM 18391 / NRRL B-41598 / KBS 63</strain>
    </source>
</reference>
<dbReference type="InterPro" id="IPR036291">
    <property type="entry name" value="NAD(P)-bd_dom_sf"/>
</dbReference>
<protein>
    <submittedName>
        <fullName evidence="2">Putative nucleoside-diphosphate sugar epimerase</fullName>
    </submittedName>
</protein>
<dbReference type="KEGG" id="trs:Terro_0785"/>
<evidence type="ECO:0000313" key="3">
    <source>
        <dbReference type="Proteomes" id="UP000006056"/>
    </source>
</evidence>
<evidence type="ECO:0000313" key="2">
    <source>
        <dbReference type="EMBL" id="AFL87117.1"/>
    </source>
</evidence>
<dbReference type="Gene3D" id="3.90.25.10">
    <property type="entry name" value="UDP-galactose 4-epimerase, domain 1"/>
    <property type="match status" value="1"/>
</dbReference>
<dbReference type="Proteomes" id="UP000006056">
    <property type="component" value="Chromosome"/>
</dbReference>
<dbReference type="CDD" id="cd05269">
    <property type="entry name" value="TMR_SDR_a"/>
    <property type="match status" value="1"/>
</dbReference>
<organism evidence="2 3">
    <name type="scientific">Terriglobus roseus (strain DSM 18391 / NRRL B-41598 / KBS 63)</name>
    <dbReference type="NCBI Taxonomy" id="926566"/>
    <lineage>
        <taxon>Bacteria</taxon>
        <taxon>Pseudomonadati</taxon>
        <taxon>Acidobacteriota</taxon>
        <taxon>Terriglobia</taxon>
        <taxon>Terriglobales</taxon>
        <taxon>Acidobacteriaceae</taxon>
        <taxon>Terriglobus</taxon>
    </lineage>
</organism>
<dbReference type="RefSeq" id="WP_014784686.1">
    <property type="nucleotide sequence ID" value="NC_018014.1"/>
</dbReference>
<dbReference type="PANTHER" id="PTHR47129:SF1">
    <property type="entry name" value="NMRA-LIKE DOMAIN-CONTAINING PROTEIN"/>
    <property type="match status" value="1"/>
</dbReference>
<dbReference type="InterPro" id="IPR016040">
    <property type="entry name" value="NAD(P)-bd_dom"/>
</dbReference>
<dbReference type="STRING" id="926566.Terro_0785"/>
<sequence>MIVVTGATGKLGQHVVEGLLKSVPPAEIIAAVRSPEKAADLTAKGVQVRQADYFQPQTLHTAFAGADALLLISSSDLKDRVSQHKAAIDAAKDAGIKLIAYTSLLRADTSTIATLAADHKATEEYLRASGVPFVILRNGWYFENHTEALGPALEHGAILGSANDGRFASAARADYAASAVAVLTSTGHANKVYELGGDTPYTLTELAAEVSKQAGKPVVYQNLPEAGYEGALKGFGLPEVVAHMLADADRAASAGELDNPGSDLRTLIGRPTTTLAAAVAAALR</sequence>
<dbReference type="InterPro" id="IPR052718">
    <property type="entry name" value="NmrA-type_oxidoreductase"/>
</dbReference>
<dbReference type="EMBL" id="CP003379">
    <property type="protein sequence ID" value="AFL87117.1"/>
    <property type="molecule type" value="Genomic_DNA"/>
</dbReference>
<gene>
    <name evidence="2" type="ordered locus">Terro_0785</name>
</gene>
<dbReference type="HOGENOM" id="CLU_007383_10_4_0"/>
<dbReference type="PATRIC" id="fig|926566.3.peg.777"/>
<dbReference type="SUPFAM" id="SSF51735">
    <property type="entry name" value="NAD(P)-binding Rossmann-fold domains"/>
    <property type="match status" value="1"/>
</dbReference>
<dbReference type="OrthoDB" id="152510at2"/>